<proteinExistence type="predicted"/>
<evidence type="ECO:0000313" key="3">
    <source>
        <dbReference type="Proteomes" id="UP000664702"/>
    </source>
</evidence>
<dbReference type="RefSeq" id="WP_208086371.1">
    <property type="nucleotide sequence ID" value="NZ_CP086136.1"/>
</dbReference>
<evidence type="ECO:0000313" key="2">
    <source>
        <dbReference type="EMBL" id="UEM16785.1"/>
    </source>
</evidence>
<dbReference type="KEGG" id="bban:J4G43_022755"/>
<protein>
    <submittedName>
        <fullName evidence="1">Uncharacterized protein</fullName>
    </submittedName>
</protein>
<accession>A0A939M9W6</accession>
<dbReference type="AlphaFoldDB" id="A0A939M9W6"/>
<dbReference type="Proteomes" id="UP000664702">
    <property type="component" value="Chromosome"/>
</dbReference>
<evidence type="ECO:0000313" key="1">
    <source>
        <dbReference type="EMBL" id="MBO1864015.1"/>
    </source>
</evidence>
<reference evidence="1" key="1">
    <citation type="submission" date="2021-03" db="EMBL/GenBank/DDBJ databases">
        <title>Whole Genome Sequence of Bradyrhizobium sp. Strain 144S4.</title>
        <authorList>
            <person name="Bromfield E.S.P."/>
            <person name="Cloutier S."/>
        </authorList>
    </citation>
    <scope>NUCLEOTIDE SEQUENCE [LARGE SCALE GENOMIC DNA]</scope>
    <source>
        <strain evidence="1">144S4</strain>
    </source>
</reference>
<dbReference type="EMBL" id="JAGEMI010000001">
    <property type="protein sequence ID" value="MBO1864015.1"/>
    <property type="molecule type" value="Genomic_DNA"/>
</dbReference>
<name>A0A939M9W6_9BRAD</name>
<dbReference type="EMBL" id="CP086136">
    <property type="protein sequence ID" value="UEM16785.1"/>
    <property type="molecule type" value="Genomic_DNA"/>
</dbReference>
<organism evidence="1">
    <name type="scientific">Bradyrhizobium barranii subsp. barranii</name>
    <dbReference type="NCBI Taxonomy" id="2823807"/>
    <lineage>
        <taxon>Bacteria</taxon>
        <taxon>Pseudomonadati</taxon>
        <taxon>Pseudomonadota</taxon>
        <taxon>Alphaproteobacteria</taxon>
        <taxon>Hyphomicrobiales</taxon>
        <taxon>Nitrobacteraceae</taxon>
        <taxon>Bradyrhizobium</taxon>
        <taxon>Bradyrhizobium barranii</taxon>
    </lineage>
</organism>
<reference evidence="2 3" key="2">
    <citation type="journal article" date="2022" name="Int. J. Syst. Evol. Microbiol.">
        <title>Strains of Bradyrhizobium barranii sp. nov. associated with legumes native to Canada are symbionts of soybeans and belong to different subspecies (subsp. barranii subsp. nov. and subsp. apii subsp. nov.) and symbiovars (sv. glycinearum and sv. septentrionale).</title>
        <authorList>
            <person name="Bromfield E.S.P."/>
            <person name="Cloutier S."/>
            <person name="Wasai-Hara S."/>
            <person name="Minamisawa K."/>
        </authorList>
    </citation>
    <scope>NUCLEOTIDE SEQUENCE [LARGE SCALE GENOMIC DNA]</scope>
    <source>
        <strain evidence="2 3">144S4</strain>
    </source>
</reference>
<sequence>MRPEYCEAVDEDTPCVCGATKEGKDPVRGVCQARRNGPKPQSLVQLVLIDKVTGEIVASTR</sequence>
<gene>
    <name evidence="2" type="ORF">J4G43_022755</name>
    <name evidence="1" type="ORF">J4G43_24780</name>
</gene>